<dbReference type="OrthoDB" id="1930814at2759"/>
<evidence type="ECO:0000313" key="10">
    <source>
        <dbReference type="Proteomes" id="UP000489600"/>
    </source>
</evidence>
<dbReference type="AlphaFoldDB" id="A0A565AQS4"/>
<keyword evidence="6" id="KW-1133">Transmembrane helix</keyword>
<evidence type="ECO:0000256" key="5">
    <source>
        <dbReference type="SAM" id="MobiDB-lite"/>
    </source>
</evidence>
<evidence type="ECO:0000256" key="7">
    <source>
        <dbReference type="SAM" id="SignalP"/>
    </source>
</evidence>
<keyword evidence="2" id="KW-0336">GPI-anchor</keyword>
<organism evidence="9 10">
    <name type="scientific">Arabis nemorensis</name>
    <dbReference type="NCBI Taxonomy" id="586526"/>
    <lineage>
        <taxon>Eukaryota</taxon>
        <taxon>Viridiplantae</taxon>
        <taxon>Streptophyta</taxon>
        <taxon>Embryophyta</taxon>
        <taxon>Tracheophyta</taxon>
        <taxon>Spermatophyta</taxon>
        <taxon>Magnoliopsida</taxon>
        <taxon>eudicotyledons</taxon>
        <taxon>Gunneridae</taxon>
        <taxon>Pentapetalae</taxon>
        <taxon>rosids</taxon>
        <taxon>malvids</taxon>
        <taxon>Brassicales</taxon>
        <taxon>Brassicaceae</taxon>
        <taxon>Arabideae</taxon>
        <taxon>Arabis</taxon>
    </lineage>
</organism>
<feature type="compositionally biased region" description="Pro residues" evidence="5">
    <location>
        <begin position="136"/>
        <end position="152"/>
    </location>
</feature>
<dbReference type="Proteomes" id="UP000489600">
    <property type="component" value="Unassembled WGS sequence"/>
</dbReference>
<keyword evidence="10" id="KW-1185">Reference proteome</keyword>
<gene>
    <name evidence="9" type="ORF">ANE_LOCUS1688</name>
</gene>
<sequence length="191" mass="19581">MRVLLVLLLLLALTTSSSAIYCLCKDGIGDTELQTSIDYACGTLADCNPIKEKGPCYQPNTFKSHCDWAVNSYFQKAAQAPGSCNFSGTATTSQNPPSNLVTGCIYPSSPSSAGSPPSNTPPTGTTPPTNGTTPFPGTPFPGTPFPGSPPVFGPTGGFNPGNGASSLVISSVFTLCFSSLAFCFSSLALGF</sequence>
<dbReference type="InterPro" id="IPR012946">
    <property type="entry name" value="X8"/>
</dbReference>
<name>A0A565AQS4_9BRAS</name>
<evidence type="ECO:0000259" key="8">
    <source>
        <dbReference type="SMART" id="SM00768"/>
    </source>
</evidence>
<feature type="transmembrane region" description="Helical" evidence="6">
    <location>
        <begin position="167"/>
        <end position="189"/>
    </location>
</feature>
<evidence type="ECO:0000256" key="6">
    <source>
        <dbReference type="SAM" id="Phobius"/>
    </source>
</evidence>
<feature type="compositionally biased region" description="Low complexity" evidence="5">
    <location>
        <begin position="109"/>
        <end position="135"/>
    </location>
</feature>
<proteinExistence type="predicted"/>
<evidence type="ECO:0000256" key="1">
    <source>
        <dbReference type="ARBA" id="ARBA00004609"/>
    </source>
</evidence>
<keyword evidence="2" id="KW-0325">Glycoprotein</keyword>
<dbReference type="GO" id="GO:0098552">
    <property type="term" value="C:side of membrane"/>
    <property type="evidence" value="ECO:0007669"/>
    <property type="project" value="UniProtKB-KW"/>
</dbReference>
<keyword evidence="6" id="KW-0472">Membrane</keyword>
<dbReference type="EMBL" id="CABITT030000001">
    <property type="protein sequence ID" value="VVA91243.1"/>
    <property type="molecule type" value="Genomic_DNA"/>
</dbReference>
<dbReference type="InterPro" id="IPR044788">
    <property type="entry name" value="X8_dom_prot"/>
</dbReference>
<feature type="chain" id="PRO_5022068713" description="X8 domain-containing protein" evidence="7">
    <location>
        <begin position="20"/>
        <end position="191"/>
    </location>
</feature>
<evidence type="ECO:0000256" key="3">
    <source>
        <dbReference type="ARBA" id="ARBA00022729"/>
    </source>
</evidence>
<dbReference type="GO" id="GO:0005886">
    <property type="term" value="C:plasma membrane"/>
    <property type="evidence" value="ECO:0007669"/>
    <property type="project" value="UniProtKB-SubCell"/>
</dbReference>
<feature type="region of interest" description="Disordered" evidence="5">
    <location>
        <begin position="109"/>
        <end position="157"/>
    </location>
</feature>
<feature type="signal peptide" evidence="7">
    <location>
        <begin position="1"/>
        <end position="19"/>
    </location>
</feature>
<protein>
    <recommendedName>
        <fullName evidence="8">X8 domain-containing protein</fullName>
    </recommendedName>
</protein>
<dbReference type="PANTHER" id="PTHR31044">
    <property type="entry name" value="BETA-1,3 GLUCANASE"/>
    <property type="match status" value="1"/>
</dbReference>
<keyword evidence="4" id="KW-0449">Lipoprotein</keyword>
<evidence type="ECO:0000256" key="4">
    <source>
        <dbReference type="ARBA" id="ARBA00023288"/>
    </source>
</evidence>
<dbReference type="Pfam" id="PF07983">
    <property type="entry name" value="X8"/>
    <property type="match status" value="1"/>
</dbReference>
<comment type="subcellular location">
    <subcellularLocation>
        <location evidence="1">Cell membrane</location>
        <topology evidence="1">Lipid-anchor</topology>
        <topology evidence="1">GPI-anchor</topology>
    </subcellularLocation>
</comment>
<dbReference type="SMART" id="SM00768">
    <property type="entry name" value="X8"/>
    <property type="match status" value="1"/>
</dbReference>
<dbReference type="PANTHER" id="PTHR31044:SF134">
    <property type="entry name" value="CARBOHYDRATE-BINDING X8 DOMAIN SUPERFAMILY PROTEIN"/>
    <property type="match status" value="1"/>
</dbReference>
<feature type="domain" description="X8" evidence="8">
    <location>
        <begin position="20"/>
        <end position="106"/>
    </location>
</feature>
<reference evidence="9" key="1">
    <citation type="submission" date="2019-07" db="EMBL/GenBank/DDBJ databases">
        <authorList>
            <person name="Dittberner H."/>
        </authorList>
    </citation>
    <scope>NUCLEOTIDE SEQUENCE [LARGE SCALE GENOMIC DNA]</scope>
</reference>
<dbReference type="Gene3D" id="1.20.58.1040">
    <property type="match status" value="1"/>
</dbReference>
<comment type="caution">
    <text evidence="9">The sequence shown here is derived from an EMBL/GenBank/DDBJ whole genome shotgun (WGS) entry which is preliminary data.</text>
</comment>
<accession>A0A565AQS4</accession>
<keyword evidence="3 7" id="KW-0732">Signal</keyword>
<keyword evidence="6" id="KW-0812">Transmembrane</keyword>
<evidence type="ECO:0000256" key="2">
    <source>
        <dbReference type="ARBA" id="ARBA00022622"/>
    </source>
</evidence>
<dbReference type="GO" id="GO:0009506">
    <property type="term" value="C:plasmodesma"/>
    <property type="evidence" value="ECO:0007669"/>
    <property type="project" value="UniProtKB-ARBA"/>
</dbReference>
<evidence type="ECO:0000313" key="9">
    <source>
        <dbReference type="EMBL" id="VVA91243.1"/>
    </source>
</evidence>